<protein>
    <submittedName>
        <fullName evidence="1">Uncharacterized protein</fullName>
    </submittedName>
</protein>
<name>A0A1V0S9W8_9VIRU</name>
<proteinExistence type="predicted"/>
<accession>A0A1V0S9W8</accession>
<gene>
    <name evidence="1" type="ORF">Catovirus_1_539</name>
</gene>
<evidence type="ECO:0000313" key="1">
    <source>
        <dbReference type="EMBL" id="ARF08489.1"/>
    </source>
</evidence>
<dbReference type="EMBL" id="KY684083">
    <property type="protein sequence ID" value="ARF08489.1"/>
    <property type="molecule type" value="Genomic_DNA"/>
</dbReference>
<sequence>MAQENKIKDIYVGGADLYEIFKIGNYSVCLSDRFTYNYMGADYNIIFKNKGSFGETYSITYKKNKYISDNVWIYNSDKIKKNKDVIKIHPLDVTSDCIYLGSADFLNEEQKKILEKDIREFLKDEREHDRKHRDFWTNRNILFNIVTRFEENCEPFKFVLFEIKENNKIVYDVWFNLWGSINNSIGNDFDDSNHLLHSTYSLFDALCCIYSKIKKLECGSKLSPDYPSDDDFDRRYNTMNIYEVNNDVMDKISVFFKLIKSYENNENKYPIQYDMELSS</sequence>
<organism evidence="1">
    <name type="scientific">Catovirus CTV1</name>
    <dbReference type="NCBI Taxonomy" id="1977631"/>
    <lineage>
        <taxon>Viruses</taxon>
        <taxon>Varidnaviria</taxon>
        <taxon>Bamfordvirae</taxon>
        <taxon>Nucleocytoviricota</taxon>
        <taxon>Megaviricetes</taxon>
        <taxon>Imitervirales</taxon>
        <taxon>Mimiviridae</taxon>
        <taxon>Klosneuvirinae</taxon>
        <taxon>Catovirus</taxon>
    </lineage>
</organism>
<reference evidence="1" key="1">
    <citation type="journal article" date="2017" name="Science">
        <title>Giant viruses with an expanded complement of translation system components.</title>
        <authorList>
            <person name="Schulz F."/>
            <person name="Yutin N."/>
            <person name="Ivanova N.N."/>
            <person name="Ortega D.R."/>
            <person name="Lee T.K."/>
            <person name="Vierheilig J."/>
            <person name="Daims H."/>
            <person name="Horn M."/>
            <person name="Wagner M."/>
            <person name="Jensen G.J."/>
            <person name="Kyrpides N.C."/>
            <person name="Koonin E.V."/>
            <person name="Woyke T."/>
        </authorList>
    </citation>
    <scope>NUCLEOTIDE SEQUENCE</scope>
    <source>
        <strain evidence="1">CTV1</strain>
    </source>
</reference>